<keyword evidence="3" id="KW-0378">Hydrolase</keyword>
<gene>
    <name evidence="9" type="ORF">ACFPZF_21655</name>
</gene>
<keyword evidence="7" id="KW-0732">Signal</keyword>
<comment type="similarity">
    <text evidence="1">Belongs to the peptidase C40 family.</text>
</comment>
<feature type="coiled-coil region" evidence="5">
    <location>
        <begin position="179"/>
        <end position="213"/>
    </location>
</feature>
<accession>A0ABW0VE80</accession>
<evidence type="ECO:0000256" key="2">
    <source>
        <dbReference type="ARBA" id="ARBA00022670"/>
    </source>
</evidence>
<feature type="coiled-coil region" evidence="5">
    <location>
        <begin position="56"/>
        <end position="118"/>
    </location>
</feature>
<dbReference type="InterPro" id="IPR038765">
    <property type="entry name" value="Papain-like_cys_pep_sf"/>
</dbReference>
<dbReference type="Pfam" id="PF00877">
    <property type="entry name" value="NLPC_P60"/>
    <property type="match status" value="1"/>
</dbReference>
<keyword evidence="4" id="KW-0788">Thiol protease</keyword>
<evidence type="ECO:0000256" key="5">
    <source>
        <dbReference type="SAM" id="Coils"/>
    </source>
</evidence>
<evidence type="ECO:0000313" key="9">
    <source>
        <dbReference type="EMBL" id="MFC5643956.1"/>
    </source>
</evidence>
<feature type="chain" id="PRO_5046281268" evidence="7">
    <location>
        <begin position="36"/>
        <end position="355"/>
    </location>
</feature>
<feature type="region of interest" description="Disordered" evidence="6">
    <location>
        <begin position="33"/>
        <end position="54"/>
    </location>
</feature>
<dbReference type="Gene3D" id="3.90.1720.10">
    <property type="entry name" value="endopeptidase domain like (from Nostoc punctiforme)"/>
    <property type="match status" value="1"/>
</dbReference>
<evidence type="ECO:0000256" key="4">
    <source>
        <dbReference type="ARBA" id="ARBA00022807"/>
    </source>
</evidence>
<dbReference type="Proteomes" id="UP001596066">
    <property type="component" value="Unassembled WGS sequence"/>
</dbReference>
<evidence type="ECO:0000256" key="6">
    <source>
        <dbReference type="SAM" id="MobiDB-lite"/>
    </source>
</evidence>
<evidence type="ECO:0000256" key="3">
    <source>
        <dbReference type="ARBA" id="ARBA00022801"/>
    </source>
</evidence>
<dbReference type="PANTHER" id="PTHR47359:SF3">
    <property type="entry name" value="NLP_P60 DOMAIN-CONTAINING PROTEIN-RELATED"/>
    <property type="match status" value="1"/>
</dbReference>
<dbReference type="RefSeq" id="WP_346144752.1">
    <property type="nucleotide sequence ID" value="NZ_BAAAUA010000018.1"/>
</dbReference>
<feature type="domain" description="NlpC/P60" evidence="8">
    <location>
        <begin position="241"/>
        <end position="355"/>
    </location>
</feature>
<protein>
    <submittedName>
        <fullName evidence="9">NlpC/P60 family protein</fullName>
    </submittedName>
</protein>
<dbReference type="InterPro" id="IPR000064">
    <property type="entry name" value="NLP_P60_dom"/>
</dbReference>
<evidence type="ECO:0000259" key="8">
    <source>
        <dbReference type="PROSITE" id="PS51935"/>
    </source>
</evidence>
<comment type="caution">
    <text evidence="9">The sequence shown here is derived from an EMBL/GenBank/DDBJ whole genome shotgun (WGS) entry which is preliminary data.</text>
</comment>
<dbReference type="PANTHER" id="PTHR47359">
    <property type="entry name" value="PEPTIDOGLYCAN DL-ENDOPEPTIDASE CWLO"/>
    <property type="match status" value="1"/>
</dbReference>
<keyword evidence="2" id="KW-0645">Protease</keyword>
<dbReference type="EMBL" id="JBHSOC010000039">
    <property type="protein sequence ID" value="MFC5643956.1"/>
    <property type="molecule type" value="Genomic_DNA"/>
</dbReference>
<evidence type="ECO:0000313" key="10">
    <source>
        <dbReference type="Proteomes" id="UP001596066"/>
    </source>
</evidence>
<keyword evidence="10" id="KW-1185">Reference proteome</keyword>
<keyword evidence="5" id="KW-0175">Coiled coil</keyword>
<evidence type="ECO:0000256" key="1">
    <source>
        <dbReference type="ARBA" id="ARBA00007074"/>
    </source>
</evidence>
<name>A0ABW0VE80_9ACTN</name>
<dbReference type="Gene3D" id="6.10.250.3150">
    <property type="match status" value="1"/>
</dbReference>
<evidence type="ECO:0000256" key="7">
    <source>
        <dbReference type="SAM" id="SignalP"/>
    </source>
</evidence>
<dbReference type="SUPFAM" id="SSF54001">
    <property type="entry name" value="Cysteine proteinases"/>
    <property type="match status" value="1"/>
</dbReference>
<organism evidence="9 10">
    <name type="scientific">Kitasatospora cinereorecta</name>
    <dbReference type="NCBI Taxonomy" id="285560"/>
    <lineage>
        <taxon>Bacteria</taxon>
        <taxon>Bacillati</taxon>
        <taxon>Actinomycetota</taxon>
        <taxon>Actinomycetes</taxon>
        <taxon>Kitasatosporales</taxon>
        <taxon>Streptomycetaceae</taxon>
        <taxon>Kitasatospora</taxon>
    </lineage>
</organism>
<reference evidence="10" key="1">
    <citation type="journal article" date="2019" name="Int. J. Syst. Evol. Microbiol.">
        <title>The Global Catalogue of Microorganisms (GCM) 10K type strain sequencing project: providing services to taxonomists for standard genome sequencing and annotation.</title>
        <authorList>
            <consortium name="The Broad Institute Genomics Platform"/>
            <consortium name="The Broad Institute Genome Sequencing Center for Infectious Disease"/>
            <person name="Wu L."/>
            <person name="Ma J."/>
        </authorList>
    </citation>
    <scope>NUCLEOTIDE SEQUENCE [LARGE SCALE GENOMIC DNA]</scope>
    <source>
        <strain evidence="10">CGMCC 4.1622</strain>
    </source>
</reference>
<dbReference type="InterPro" id="IPR051794">
    <property type="entry name" value="PG_Endopeptidase_C40"/>
</dbReference>
<proteinExistence type="inferred from homology"/>
<dbReference type="PROSITE" id="PS51935">
    <property type="entry name" value="NLPC_P60"/>
    <property type="match status" value="1"/>
</dbReference>
<sequence>MGSHRRPKPPNRARIAVVAATAGAASLAVPLAAHAEPGPTPGTAAGAAPGAATGSLEQVKAQVDALYEDAEASTEAYNKAREQQDRFQRDTAQLQDRIAGQQARINELRETLDGLAAAQYRSGGIDPTVRLMLSADPADYLARAAGTEQLTARQADALRRLRVEQLKLDADRAEATGRLAELDRAAADAGRRKDEVKAKLGQVERILNGLKAADRARVLGDGGAAASRGAARPQAYTGPATGRVRDILAFAYAQLGKPYRWGATGPDSFDCSGLTLRAFAAGGVTLPRVSQDQFAGGRKIARDQVQPGDLVFYYSDLHHVGIYLGNGQLLHAPRTGKNVEIVPWDVMPYAGAVRY</sequence>
<feature type="signal peptide" evidence="7">
    <location>
        <begin position="1"/>
        <end position="35"/>
    </location>
</feature>